<dbReference type="Proteomes" id="UP000256964">
    <property type="component" value="Unassembled WGS sequence"/>
</dbReference>
<dbReference type="AlphaFoldDB" id="A0A371DYE8"/>
<evidence type="ECO:0000256" key="1">
    <source>
        <dbReference type="SAM" id="MobiDB-lite"/>
    </source>
</evidence>
<accession>A0A371DYE8</accession>
<proteinExistence type="predicted"/>
<evidence type="ECO:0000313" key="3">
    <source>
        <dbReference type="Proteomes" id="UP000256964"/>
    </source>
</evidence>
<gene>
    <name evidence="2" type="ORF">OH76DRAFT_1322640</name>
</gene>
<feature type="non-terminal residue" evidence="2">
    <location>
        <position position="1"/>
    </location>
</feature>
<dbReference type="EMBL" id="KZ857379">
    <property type="protein sequence ID" value="RDX57575.1"/>
    <property type="molecule type" value="Genomic_DNA"/>
</dbReference>
<evidence type="ECO:0000313" key="2">
    <source>
        <dbReference type="EMBL" id="RDX57575.1"/>
    </source>
</evidence>
<sequence>RNRTGPQRPRNADENAMSRHVRQASSIAGGSRIPPGQAVKNVVKNGVQRPVLIEVTTTAVNRNKV</sequence>
<feature type="region of interest" description="Disordered" evidence="1">
    <location>
        <begin position="1"/>
        <end position="37"/>
    </location>
</feature>
<reference evidence="2 3" key="1">
    <citation type="journal article" date="2018" name="Biotechnol. Biofuels">
        <title>Integrative visual omics of the white-rot fungus Polyporus brumalis exposes the biotechnological potential of its oxidative enzymes for delignifying raw plant biomass.</title>
        <authorList>
            <person name="Miyauchi S."/>
            <person name="Rancon A."/>
            <person name="Drula E."/>
            <person name="Hage H."/>
            <person name="Chaduli D."/>
            <person name="Favel A."/>
            <person name="Grisel S."/>
            <person name="Henrissat B."/>
            <person name="Herpoel-Gimbert I."/>
            <person name="Ruiz-Duenas F.J."/>
            <person name="Chevret D."/>
            <person name="Hainaut M."/>
            <person name="Lin J."/>
            <person name="Wang M."/>
            <person name="Pangilinan J."/>
            <person name="Lipzen A."/>
            <person name="Lesage-Meessen L."/>
            <person name="Navarro D."/>
            <person name="Riley R."/>
            <person name="Grigoriev I.V."/>
            <person name="Zhou S."/>
            <person name="Raouche S."/>
            <person name="Rosso M.N."/>
        </authorList>
    </citation>
    <scope>NUCLEOTIDE SEQUENCE [LARGE SCALE GENOMIC DNA]</scope>
    <source>
        <strain evidence="2 3">BRFM 1820</strain>
    </source>
</reference>
<keyword evidence="3" id="KW-1185">Reference proteome</keyword>
<name>A0A371DYE8_9APHY</name>
<dbReference type="OrthoDB" id="3028286at2759"/>
<organism evidence="2 3">
    <name type="scientific">Lentinus brumalis</name>
    <dbReference type="NCBI Taxonomy" id="2498619"/>
    <lineage>
        <taxon>Eukaryota</taxon>
        <taxon>Fungi</taxon>
        <taxon>Dikarya</taxon>
        <taxon>Basidiomycota</taxon>
        <taxon>Agaricomycotina</taxon>
        <taxon>Agaricomycetes</taxon>
        <taxon>Polyporales</taxon>
        <taxon>Polyporaceae</taxon>
        <taxon>Lentinus</taxon>
    </lineage>
</organism>
<dbReference type="STRING" id="139420.A0A371DYE8"/>
<feature type="non-terminal residue" evidence="2">
    <location>
        <position position="65"/>
    </location>
</feature>
<protein>
    <submittedName>
        <fullName evidence="2">Uncharacterized protein</fullName>
    </submittedName>
</protein>